<gene>
    <name evidence="1" type="ORF">N1F79_04480</name>
</gene>
<keyword evidence="2" id="KW-1185">Reference proteome</keyword>
<evidence type="ECO:0000313" key="1">
    <source>
        <dbReference type="EMBL" id="MEF3832374.1"/>
    </source>
</evidence>
<sequence length="41" mass="4514">MNLINYDMNFVFTQKGAYAAIRVDGDIIGASDRSISFPSNT</sequence>
<dbReference type="EMBL" id="JAODOP010000004">
    <property type="protein sequence ID" value="MEF3832374.1"/>
    <property type="molecule type" value="Genomic_DNA"/>
</dbReference>
<reference evidence="1 2" key="1">
    <citation type="submission" date="2022-09" db="EMBL/GenBank/DDBJ databases">
        <title>Genome sequencing of Flavivirga sp. MEBiC05379.</title>
        <authorList>
            <person name="Oh H.-M."/>
            <person name="Kwon K.K."/>
            <person name="Park M.J."/>
            <person name="Yang S.-H."/>
        </authorList>
    </citation>
    <scope>NUCLEOTIDE SEQUENCE [LARGE SCALE GENOMIC DNA]</scope>
    <source>
        <strain evidence="1 2">MEBiC05379</strain>
    </source>
</reference>
<evidence type="ECO:0000313" key="2">
    <source>
        <dbReference type="Proteomes" id="UP001337305"/>
    </source>
</evidence>
<organism evidence="1 2">
    <name type="scientific">Flavivirga spongiicola</name>
    <dbReference type="NCBI Taxonomy" id="421621"/>
    <lineage>
        <taxon>Bacteria</taxon>
        <taxon>Pseudomonadati</taxon>
        <taxon>Bacteroidota</taxon>
        <taxon>Flavobacteriia</taxon>
        <taxon>Flavobacteriales</taxon>
        <taxon>Flavobacteriaceae</taxon>
        <taxon>Flavivirga</taxon>
    </lineage>
</organism>
<comment type="caution">
    <text evidence="1">The sequence shown here is derived from an EMBL/GenBank/DDBJ whole genome shotgun (WGS) entry which is preliminary data.</text>
</comment>
<proteinExistence type="predicted"/>
<name>A0ABU7XPF4_9FLAO</name>
<dbReference type="Proteomes" id="UP001337305">
    <property type="component" value="Unassembled WGS sequence"/>
</dbReference>
<accession>A0ABU7XPF4</accession>
<dbReference type="RefSeq" id="WP_303304755.1">
    <property type="nucleotide sequence ID" value="NZ_JAODOP010000004.1"/>
</dbReference>
<protein>
    <submittedName>
        <fullName evidence="1">Uncharacterized protein</fullName>
    </submittedName>
</protein>